<dbReference type="Proteomes" id="UP001500618">
    <property type="component" value="Unassembled WGS sequence"/>
</dbReference>
<evidence type="ECO:0000313" key="2">
    <source>
        <dbReference type="EMBL" id="GAA1655518.1"/>
    </source>
</evidence>
<dbReference type="EMBL" id="BAAANY010000001">
    <property type="protein sequence ID" value="GAA1655518.1"/>
    <property type="molecule type" value="Genomic_DNA"/>
</dbReference>
<feature type="region of interest" description="Disordered" evidence="1">
    <location>
        <begin position="1"/>
        <end position="51"/>
    </location>
</feature>
<dbReference type="RefSeq" id="WP_163569015.1">
    <property type="nucleotide sequence ID" value="NZ_WOTO01000018.1"/>
</dbReference>
<proteinExistence type="predicted"/>
<organism evidence="2 3">
    <name type="scientific">Fodinicola feengrottensis</name>
    <dbReference type="NCBI Taxonomy" id="435914"/>
    <lineage>
        <taxon>Bacteria</taxon>
        <taxon>Bacillati</taxon>
        <taxon>Actinomycetota</taxon>
        <taxon>Actinomycetes</taxon>
        <taxon>Mycobacteriales</taxon>
        <taxon>Fodinicola</taxon>
    </lineage>
</organism>
<keyword evidence="3" id="KW-1185">Reference proteome</keyword>
<comment type="caution">
    <text evidence="2">The sequence shown here is derived from an EMBL/GenBank/DDBJ whole genome shotgun (WGS) entry which is preliminary data.</text>
</comment>
<evidence type="ECO:0000313" key="3">
    <source>
        <dbReference type="Proteomes" id="UP001500618"/>
    </source>
</evidence>
<sequence>MPLPNDPLPPAPVSPVPFTPEPLHPIPAYPDEPEHDPSGPLIPDPPKPPVR</sequence>
<evidence type="ECO:0000256" key="1">
    <source>
        <dbReference type="SAM" id="MobiDB-lite"/>
    </source>
</evidence>
<feature type="compositionally biased region" description="Pro residues" evidence="1">
    <location>
        <begin position="40"/>
        <end position="51"/>
    </location>
</feature>
<reference evidence="2 3" key="1">
    <citation type="journal article" date="2019" name="Int. J. Syst. Evol. Microbiol.">
        <title>The Global Catalogue of Microorganisms (GCM) 10K type strain sequencing project: providing services to taxonomists for standard genome sequencing and annotation.</title>
        <authorList>
            <consortium name="The Broad Institute Genomics Platform"/>
            <consortium name="The Broad Institute Genome Sequencing Center for Infectious Disease"/>
            <person name="Wu L."/>
            <person name="Ma J."/>
        </authorList>
    </citation>
    <scope>NUCLEOTIDE SEQUENCE [LARGE SCALE GENOMIC DNA]</scope>
    <source>
        <strain evidence="2 3">JCM 14718</strain>
    </source>
</reference>
<accession>A0ABN2FQ56</accession>
<protein>
    <submittedName>
        <fullName evidence="2">Uncharacterized protein</fullName>
    </submittedName>
</protein>
<gene>
    <name evidence="2" type="ORF">GCM10009765_00850</name>
</gene>
<feature type="compositionally biased region" description="Pro residues" evidence="1">
    <location>
        <begin position="1"/>
        <end position="30"/>
    </location>
</feature>
<name>A0ABN2FQ56_9ACTN</name>